<proteinExistence type="predicted"/>
<protein>
    <submittedName>
        <fullName evidence="2">Uncharacterized protein</fullName>
    </submittedName>
</protein>
<organism evidence="2">
    <name type="scientific">Palpitomonas bilix</name>
    <dbReference type="NCBI Taxonomy" id="652834"/>
    <lineage>
        <taxon>Eukaryota</taxon>
        <taxon>Eukaryota incertae sedis</taxon>
    </lineage>
</organism>
<accession>A0A7S3GI57</accession>
<dbReference type="Pfam" id="PF08578">
    <property type="entry name" value="DUF1765"/>
    <property type="match status" value="1"/>
</dbReference>
<dbReference type="PANTHER" id="PTHR35397">
    <property type="entry name" value="C2 DOMAIN-CONTAINING PROTEIN-RELATED"/>
    <property type="match status" value="1"/>
</dbReference>
<feature type="region of interest" description="Disordered" evidence="1">
    <location>
        <begin position="653"/>
        <end position="720"/>
    </location>
</feature>
<gene>
    <name evidence="2" type="ORF">PBIL07802_LOCUS29448</name>
</gene>
<dbReference type="InterPro" id="IPR013887">
    <property type="entry name" value="UPF0592"/>
</dbReference>
<reference evidence="2" key="1">
    <citation type="submission" date="2021-01" db="EMBL/GenBank/DDBJ databases">
        <authorList>
            <person name="Corre E."/>
            <person name="Pelletier E."/>
            <person name="Niang G."/>
            <person name="Scheremetjew M."/>
            <person name="Finn R."/>
            <person name="Kale V."/>
            <person name="Holt S."/>
            <person name="Cochrane G."/>
            <person name="Meng A."/>
            <person name="Brown T."/>
            <person name="Cohen L."/>
        </authorList>
    </citation>
    <scope>NUCLEOTIDE SEQUENCE</scope>
    <source>
        <strain evidence="2">NIES-2562</strain>
    </source>
</reference>
<evidence type="ECO:0000313" key="2">
    <source>
        <dbReference type="EMBL" id="CAE0267105.1"/>
    </source>
</evidence>
<dbReference type="EMBL" id="HBIB01044978">
    <property type="protein sequence ID" value="CAE0267105.1"/>
    <property type="molecule type" value="Transcribed_RNA"/>
</dbReference>
<evidence type="ECO:0000256" key="1">
    <source>
        <dbReference type="SAM" id="MobiDB-lite"/>
    </source>
</evidence>
<feature type="compositionally biased region" description="Basic and acidic residues" evidence="1">
    <location>
        <begin position="702"/>
        <end position="720"/>
    </location>
</feature>
<feature type="compositionally biased region" description="Basic and acidic residues" evidence="1">
    <location>
        <begin position="662"/>
        <end position="678"/>
    </location>
</feature>
<sequence length="859" mass="98156">MDRVSLHLLDMLGKPVGWVNRYRSTDFSKVPKKGKVLKYLLSLPKKGTLKKEDLDFLRDAVTPMLFRPVFSHKLSKDMPAIIDTCAFLVKQIGAPPYWCLQESQRNTIAEVVILTVLRPEVEGHTPTVKMACCQVLSTLFRLCCDDIKCVLSMYDKVSAFSFADRRKEVWRSGSLHINAELTSRIFAVAHLRLPCARKRIEQVFGGATDAQKWPHHMREKLVMCFPVSMMDRDLSEAAHPRHPLNFAYNDVAWTSSDSIDKDVSSLLRDDNFWHKWSVYLHKSWEGEAVDASGRYLGMEYVRDVLMEVACLFFSNYIAVVFSYSYACAKPLSHSLAHPAISDADVMMMLEMGQMEKEAVLNPKEEKQLLERWKWLFSPIIVEQDFQGKGRRVLDENPEGEFPILRRESVSSGALYTAEDVQELSSSVPDYFGLRVFTAGFLMMIYRRKDFEFSVIAPAVDTLLYSYMLQERLLHNAGHLPPSMRLEIHAFDVILKLTSCRTSYTQPRRVNALLDALERWLRIITYGQKEVVHTNDPRMPNLMSNVCISPEVELFRCATVERAVDCHIFATFFCRLFSMPSLNNIRGALEFLYDMNHCFGPGFRKKLVDALVNEKHFSALFLHWDSDVRLCFHYLLVHGLSGPYLIGKLRGKPRHISSSSGYDRQRARSMHYREEEEGRNSMGGGEGRSSSNGGSEGTTAVTKFREKHDDEVDGTREMRGMSDDACPFIPPRNISANGKFAVFVPFPIDDAETERKIQAAVKEIEGNFRAASDAVGQGEVAKEGEVRRKRIPNILYDYRKIQLMKEEWREKAKTALNQYLHHADVEPSLLTSKKEVPHIIERPSLSAELLRKSVTAKLQA</sequence>
<name>A0A7S3GI57_9EUKA</name>
<dbReference type="PANTHER" id="PTHR35397:SF1">
    <property type="entry name" value="ARMADILLO-LIKE HELICAL DOMAIN-CONTAINING PROTEIN"/>
    <property type="match status" value="1"/>
</dbReference>
<dbReference type="AlphaFoldDB" id="A0A7S3GI57"/>